<organism evidence="2 3">
    <name type="scientific">Friedmanniomyces endolithicus</name>
    <dbReference type="NCBI Taxonomy" id="329885"/>
    <lineage>
        <taxon>Eukaryota</taxon>
        <taxon>Fungi</taxon>
        <taxon>Dikarya</taxon>
        <taxon>Ascomycota</taxon>
        <taxon>Pezizomycotina</taxon>
        <taxon>Dothideomycetes</taxon>
        <taxon>Dothideomycetidae</taxon>
        <taxon>Mycosphaerellales</taxon>
        <taxon>Teratosphaeriaceae</taxon>
        <taxon>Friedmanniomyces</taxon>
    </lineage>
</organism>
<comment type="caution">
    <text evidence="2">The sequence shown here is derived from an EMBL/GenBank/DDBJ whole genome shotgun (WGS) entry which is preliminary data.</text>
</comment>
<feature type="region of interest" description="Disordered" evidence="1">
    <location>
        <begin position="61"/>
        <end position="134"/>
    </location>
</feature>
<feature type="compositionally biased region" description="Low complexity" evidence="1">
    <location>
        <begin position="112"/>
        <end position="121"/>
    </location>
</feature>
<evidence type="ECO:0000313" key="3">
    <source>
        <dbReference type="Proteomes" id="UP000310066"/>
    </source>
</evidence>
<dbReference type="EMBL" id="NAJP01000006">
    <property type="protein sequence ID" value="TKA47335.1"/>
    <property type="molecule type" value="Genomic_DNA"/>
</dbReference>
<dbReference type="AlphaFoldDB" id="A0A4U0VGJ8"/>
<feature type="compositionally biased region" description="Polar residues" evidence="1">
    <location>
        <begin position="268"/>
        <end position="282"/>
    </location>
</feature>
<dbReference type="OrthoDB" id="3871628at2759"/>
<name>A0A4U0VGJ8_9PEZI</name>
<dbReference type="Proteomes" id="UP000310066">
    <property type="component" value="Unassembled WGS sequence"/>
</dbReference>
<gene>
    <name evidence="2" type="ORF">B0A54_02813</name>
</gene>
<proteinExistence type="predicted"/>
<accession>A0A4U0VGJ8</accession>
<feature type="compositionally biased region" description="Pro residues" evidence="1">
    <location>
        <begin position="82"/>
        <end position="111"/>
    </location>
</feature>
<feature type="region of interest" description="Disordered" evidence="1">
    <location>
        <begin position="257"/>
        <end position="282"/>
    </location>
</feature>
<feature type="region of interest" description="Disordered" evidence="1">
    <location>
        <begin position="191"/>
        <end position="221"/>
    </location>
</feature>
<reference evidence="2 3" key="1">
    <citation type="submission" date="2017-03" db="EMBL/GenBank/DDBJ databases">
        <title>Genomes of endolithic fungi from Antarctica.</title>
        <authorList>
            <person name="Coleine C."/>
            <person name="Masonjones S."/>
            <person name="Stajich J.E."/>
        </authorList>
    </citation>
    <scope>NUCLEOTIDE SEQUENCE [LARGE SCALE GENOMIC DNA]</scope>
    <source>
        <strain evidence="2 3">CCFEE 5311</strain>
    </source>
</reference>
<evidence type="ECO:0000313" key="2">
    <source>
        <dbReference type="EMBL" id="TKA47335.1"/>
    </source>
</evidence>
<evidence type="ECO:0000256" key="1">
    <source>
        <dbReference type="SAM" id="MobiDB-lite"/>
    </source>
</evidence>
<sequence>MPPPPVPSAVVSTLRPGAPVFTPSEPETVCCREHMATRRPDIRAVLMVRNPHLEPIGLDLLSPLGTPPRPAETGSLRQVPIEPTPVEPTPVEPTPVEPTPVEPTPVEPTPVEPTLVEPTPVSHSDLTPPKIAVDDQKPVGLPPFYVTVYMHSSPLAITPVGEKPVESPPVHGQTYVLSSPFTLRPVGPKLVKSTPVSSTQSSDARPLNSTPVDPKPVDSPPECCMKHKYAKPLNITRTLKSHNAYLRAKECAHTVGRGTLSGSGERGSISSDLHSGTPTSKVTDSFADQRVLQIRALEPHKRLEALREVLIDEVNGQRKLLQKKRKPVVPPGTDKPTRPLFAYVPNPLESRHIALEAKNDWYFALLTREIMNGLHDSTQCRECRKTVTRAGIKHILGSIKQDVKQSGLSKGRGAIQPIAGYSTKMIPYGTGERLSKIKLEVKGARVNARLKLLAQNKKRVAIRRA</sequence>
<feature type="compositionally biased region" description="Polar residues" evidence="1">
    <location>
        <begin position="194"/>
        <end position="211"/>
    </location>
</feature>
<protein>
    <submittedName>
        <fullName evidence="2">Uncharacterized protein</fullName>
    </submittedName>
</protein>